<dbReference type="Pfam" id="PF08698">
    <property type="entry name" value="Fcf2"/>
    <property type="match status" value="1"/>
</dbReference>
<dbReference type="GO" id="GO:0016740">
    <property type="term" value="F:transferase activity"/>
    <property type="evidence" value="ECO:0007669"/>
    <property type="project" value="UniProtKB-KW"/>
</dbReference>
<keyword evidence="7" id="KW-1185">Reference proteome</keyword>
<keyword evidence="4" id="KW-0472">Membrane</keyword>
<dbReference type="PANTHER" id="PTHR21686:SF12">
    <property type="entry name" value="DEOXYNUCLEOTIDYLTRANSFERASE TERMINAL-INTERACTING PROTEIN 2"/>
    <property type="match status" value="1"/>
</dbReference>
<protein>
    <submittedName>
        <fullName evidence="6">Deoxynucleotidyltransferase terminal-interacting protein 2</fullName>
    </submittedName>
</protein>
<evidence type="ECO:0000256" key="3">
    <source>
        <dbReference type="SAM" id="MobiDB-lite"/>
    </source>
</evidence>
<dbReference type="Proteomes" id="UP000597762">
    <property type="component" value="Unassembled WGS sequence"/>
</dbReference>
<evidence type="ECO:0000256" key="4">
    <source>
        <dbReference type="SAM" id="Phobius"/>
    </source>
</evidence>
<dbReference type="EMBL" id="CAHIKZ030004489">
    <property type="protein sequence ID" value="CAE1311270.1"/>
    <property type="molecule type" value="Genomic_DNA"/>
</dbReference>
<gene>
    <name evidence="6" type="ORF">SPHA_62746</name>
</gene>
<dbReference type="GO" id="GO:0005730">
    <property type="term" value="C:nucleolus"/>
    <property type="evidence" value="ECO:0007669"/>
    <property type="project" value="UniProtKB-SubCell"/>
</dbReference>
<proteinExistence type="predicted"/>
<keyword evidence="4" id="KW-0812">Transmembrane</keyword>
<dbReference type="GO" id="GO:0003723">
    <property type="term" value="F:RNA binding"/>
    <property type="evidence" value="ECO:0007669"/>
    <property type="project" value="TreeGrafter"/>
</dbReference>
<keyword evidence="4" id="KW-1133">Transmembrane helix</keyword>
<dbReference type="OrthoDB" id="427886at2759"/>
<organism evidence="6 7">
    <name type="scientific">Acanthosepion pharaonis</name>
    <name type="common">Pharaoh cuttlefish</name>
    <name type="synonym">Sepia pharaonis</name>
    <dbReference type="NCBI Taxonomy" id="158019"/>
    <lineage>
        <taxon>Eukaryota</taxon>
        <taxon>Metazoa</taxon>
        <taxon>Spiralia</taxon>
        <taxon>Lophotrochozoa</taxon>
        <taxon>Mollusca</taxon>
        <taxon>Cephalopoda</taxon>
        <taxon>Coleoidea</taxon>
        <taxon>Decapodiformes</taxon>
        <taxon>Sepiida</taxon>
        <taxon>Sepiina</taxon>
        <taxon>Sepiidae</taxon>
        <taxon>Acanthosepion</taxon>
    </lineage>
</organism>
<keyword evidence="6" id="KW-0808">Transferase</keyword>
<name>A0A812DV14_ACAPH</name>
<dbReference type="InterPro" id="IPR014810">
    <property type="entry name" value="Fcf2_C"/>
</dbReference>
<dbReference type="PANTHER" id="PTHR21686">
    <property type="entry name" value="DEOXYNUCLEOTIDYLTRANSFERASE TERMINAL-INTERACTING PROTEIN 2"/>
    <property type="match status" value="1"/>
</dbReference>
<evidence type="ECO:0000256" key="2">
    <source>
        <dbReference type="ARBA" id="ARBA00023242"/>
    </source>
</evidence>
<dbReference type="GO" id="GO:0006396">
    <property type="term" value="P:RNA processing"/>
    <property type="evidence" value="ECO:0007669"/>
    <property type="project" value="TreeGrafter"/>
</dbReference>
<evidence type="ECO:0000256" key="1">
    <source>
        <dbReference type="ARBA" id="ARBA00004604"/>
    </source>
</evidence>
<dbReference type="AlphaFoldDB" id="A0A812DV14"/>
<dbReference type="InterPro" id="IPR039883">
    <property type="entry name" value="Fcf2/DNTTIP2"/>
</dbReference>
<evidence type="ECO:0000313" key="7">
    <source>
        <dbReference type="Proteomes" id="UP000597762"/>
    </source>
</evidence>
<reference evidence="6" key="1">
    <citation type="submission" date="2021-01" db="EMBL/GenBank/DDBJ databases">
        <authorList>
            <person name="Li R."/>
            <person name="Bekaert M."/>
        </authorList>
    </citation>
    <scope>NUCLEOTIDE SEQUENCE</scope>
    <source>
        <strain evidence="6">Farmed</strain>
    </source>
</reference>
<evidence type="ECO:0000259" key="5">
    <source>
        <dbReference type="Pfam" id="PF08698"/>
    </source>
</evidence>
<feature type="transmembrane region" description="Helical" evidence="4">
    <location>
        <begin position="244"/>
        <end position="267"/>
    </location>
</feature>
<sequence>MVSLPTRRSEEDVKSKKAARVKKVNTKNPEYCLSSTIDPHLDKLLTKSKSAVDKVLNTTKLAADPTSEIISKRQKKKMNKERRDKVCSDKWFNMKAPELTKDVKNQLSVLQLREILDRKNFYKSNDRKKFPKFFQMGKVVESPADFYHARIPKKQRKATLLDEVMADADLRKYQKRKYAEIFGDAKKTKNKKKRKPYFLFFTFILLSFFLSFSFFLFLFFFFFLFSFCYHYSLVLISLPSKLRILLTIISLYQNLFFSLSLSISLSLSLSHHILNNIEN</sequence>
<comment type="caution">
    <text evidence="6">The sequence shown here is derived from an EMBL/GenBank/DDBJ whole genome shotgun (WGS) entry which is preliminary data.</text>
</comment>
<keyword evidence="2" id="KW-0539">Nucleus</keyword>
<evidence type="ECO:0000313" key="6">
    <source>
        <dbReference type="EMBL" id="CAE1311270.1"/>
    </source>
</evidence>
<feature type="domain" description="Fcf2 pre-rRNA processing C-terminal" evidence="5">
    <location>
        <begin position="88"/>
        <end position="177"/>
    </location>
</feature>
<feature type="region of interest" description="Disordered" evidence="3">
    <location>
        <begin position="1"/>
        <end position="21"/>
    </location>
</feature>
<feature type="transmembrane region" description="Helical" evidence="4">
    <location>
        <begin position="197"/>
        <end position="224"/>
    </location>
</feature>
<accession>A0A812DV14</accession>
<comment type="subcellular location">
    <subcellularLocation>
        <location evidence="1">Nucleus</location>
        <location evidence="1">Nucleolus</location>
    </subcellularLocation>
</comment>